<accession>A0ABN9VMH0</accession>
<evidence type="ECO:0008006" key="3">
    <source>
        <dbReference type="Google" id="ProtNLM"/>
    </source>
</evidence>
<protein>
    <recommendedName>
        <fullName evidence="3">Cellulase</fullName>
    </recommendedName>
</protein>
<evidence type="ECO:0000313" key="2">
    <source>
        <dbReference type="Proteomes" id="UP001189429"/>
    </source>
</evidence>
<name>A0ABN9VMH0_9DINO</name>
<dbReference type="Proteomes" id="UP001189429">
    <property type="component" value="Unassembled WGS sequence"/>
</dbReference>
<comment type="caution">
    <text evidence="1">The sequence shown here is derived from an EMBL/GenBank/DDBJ whole genome shotgun (WGS) entry which is preliminary data.</text>
</comment>
<organism evidence="1 2">
    <name type="scientific">Prorocentrum cordatum</name>
    <dbReference type="NCBI Taxonomy" id="2364126"/>
    <lineage>
        <taxon>Eukaryota</taxon>
        <taxon>Sar</taxon>
        <taxon>Alveolata</taxon>
        <taxon>Dinophyceae</taxon>
        <taxon>Prorocentrales</taxon>
        <taxon>Prorocentraceae</taxon>
        <taxon>Prorocentrum</taxon>
    </lineage>
</organism>
<reference evidence="1" key="1">
    <citation type="submission" date="2023-10" db="EMBL/GenBank/DDBJ databases">
        <authorList>
            <person name="Chen Y."/>
            <person name="Shah S."/>
            <person name="Dougan E. K."/>
            <person name="Thang M."/>
            <person name="Chan C."/>
        </authorList>
    </citation>
    <scope>NUCLEOTIDE SEQUENCE [LARGE SCALE GENOMIC DNA]</scope>
</reference>
<dbReference type="EMBL" id="CAUYUJ010017399">
    <property type="protein sequence ID" value="CAK0874493.1"/>
    <property type="molecule type" value="Genomic_DNA"/>
</dbReference>
<evidence type="ECO:0000313" key="1">
    <source>
        <dbReference type="EMBL" id="CAK0874493.1"/>
    </source>
</evidence>
<proteinExistence type="predicted"/>
<gene>
    <name evidence="1" type="ORF">PCOR1329_LOCUS59376</name>
</gene>
<sequence length="196" mass="21783">MLGERTPSEGGGSLDEELGATTTAGDEAFDCAAGLSAWEKGWSEEKKEWCCLNKNSSTCPFDCVAGLPAWERGWSEEKKEWCCLNKNTSTCKFHFDCEAGFDRWEQGWSDEKKEWCCANRQTPTCQDLGPASGRGDRAATVSEGQRYYGTERYMTSMGNPLVDLMGDLEVEHDDTADTVPTLSPMQDKSYFDLFAA</sequence>
<keyword evidence="2" id="KW-1185">Reference proteome</keyword>